<dbReference type="AlphaFoldDB" id="A0AAV9VWK0"/>
<comment type="caution">
    <text evidence="1">The sequence shown here is derived from an EMBL/GenBank/DDBJ whole genome shotgun (WGS) entry which is preliminary data.</text>
</comment>
<dbReference type="EMBL" id="JAVHJL010000009">
    <property type="protein sequence ID" value="KAK6497332.1"/>
    <property type="molecule type" value="Genomic_DNA"/>
</dbReference>
<organism evidence="1 2">
    <name type="scientific">Arthrobotrys musiformis</name>
    <dbReference type="NCBI Taxonomy" id="47236"/>
    <lineage>
        <taxon>Eukaryota</taxon>
        <taxon>Fungi</taxon>
        <taxon>Dikarya</taxon>
        <taxon>Ascomycota</taxon>
        <taxon>Pezizomycotina</taxon>
        <taxon>Orbiliomycetes</taxon>
        <taxon>Orbiliales</taxon>
        <taxon>Orbiliaceae</taxon>
        <taxon>Arthrobotrys</taxon>
    </lineage>
</organism>
<evidence type="ECO:0000313" key="2">
    <source>
        <dbReference type="Proteomes" id="UP001370758"/>
    </source>
</evidence>
<name>A0AAV9VWK0_9PEZI</name>
<dbReference type="Proteomes" id="UP001370758">
    <property type="component" value="Unassembled WGS sequence"/>
</dbReference>
<gene>
    <name evidence="1" type="ORF">TWF481_011746</name>
</gene>
<protein>
    <submittedName>
        <fullName evidence="1">Uncharacterized protein</fullName>
    </submittedName>
</protein>
<evidence type="ECO:0000313" key="1">
    <source>
        <dbReference type="EMBL" id="KAK6497332.1"/>
    </source>
</evidence>
<proteinExistence type="predicted"/>
<keyword evidence="2" id="KW-1185">Reference proteome</keyword>
<accession>A0AAV9VWK0</accession>
<reference evidence="1 2" key="1">
    <citation type="submission" date="2023-08" db="EMBL/GenBank/DDBJ databases">
        <authorList>
            <person name="Palmer J.M."/>
        </authorList>
    </citation>
    <scope>NUCLEOTIDE SEQUENCE [LARGE SCALE GENOMIC DNA]</scope>
    <source>
        <strain evidence="1 2">TWF481</strain>
    </source>
</reference>
<sequence length="315" mass="35581">MRRLLDYLITPEEQHFLKIYRKGCSTKEYSADTEKDFSRSTAPRRDNEFKSSIRLSGRVFLVGSIALTIVERLRLRAHRSSKPRLWDGLGVRIPLSLSVLLLLHRLCYHGVVRIQSKLLRLRGKPSARALRPLRKVLLSPVAPSGAAALSGVALASIPSEDARLIISIYFFTKTMEYLSNALCVSARTPWWFGSWALFPFSMAQLFHGLLNGQGDIPLIYRKALMTFPTSSTDKAQLHLTVTRMAEVARLQFPNFQSTIIFPRQEPISKAMKAAFREAHPAIRHLSCAISHPESVSCLWAWVSRQSGRRSSQLPP</sequence>